<dbReference type="Proteomes" id="UP001060085">
    <property type="component" value="Linkage Group LG02"/>
</dbReference>
<gene>
    <name evidence="1" type="ORF">M9H77_05853</name>
</gene>
<proteinExistence type="predicted"/>
<evidence type="ECO:0000313" key="1">
    <source>
        <dbReference type="EMBL" id="KAI5674903.1"/>
    </source>
</evidence>
<name>A0ACC0BQH5_CATRO</name>
<keyword evidence="2" id="KW-1185">Reference proteome</keyword>
<evidence type="ECO:0000313" key="2">
    <source>
        <dbReference type="Proteomes" id="UP001060085"/>
    </source>
</evidence>
<organism evidence="1 2">
    <name type="scientific">Catharanthus roseus</name>
    <name type="common">Madagascar periwinkle</name>
    <name type="synonym">Vinca rosea</name>
    <dbReference type="NCBI Taxonomy" id="4058"/>
    <lineage>
        <taxon>Eukaryota</taxon>
        <taxon>Viridiplantae</taxon>
        <taxon>Streptophyta</taxon>
        <taxon>Embryophyta</taxon>
        <taxon>Tracheophyta</taxon>
        <taxon>Spermatophyta</taxon>
        <taxon>Magnoliopsida</taxon>
        <taxon>eudicotyledons</taxon>
        <taxon>Gunneridae</taxon>
        <taxon>Pentapetalae</taxon>
        <taxon>asterids</taxon>
        <taxon>lamiids</taxon>
        <taxon>Gentianales</taxon>
        <taxon>Apocynaceae</taxon>
        <taxon>Rauvolfioideae</taxon>
        <taxon>Vinceae</taxon>
        <taxon>Catharanthinae</taxon>
        <taxon>Catharanthus</taxon>
    </lineage>
</organism>
<dbReference type="EMBL" id="CM044702">
    <property type="protein sequence ID" value="KAI5674903.1"/>
    <property type="molecule type" value="Genomic_DNA"/>
</dbReference>
<accession>A0ACC0BQH5</accession>
<reference evidence="2" key="1">
    <citation type="journal article" date="2023" name="Nat. Plants">
        <title>Single-cell RNA sequencing provides a high-resolution roadmap for understanding the multicellular compartmentation of specialized metabolism.</title>
        <authorList>
            <person name="Sun S."/>
            <person name="Shen X."/>
            <person name="Li Y."/>
            <person name="Li Y."/>
            <person name="Wang S."/>
            <person name="Li R."/>
            <person name="Zhang H."/>
            <person name="Shen G."/>
            <person name="Guo B."/>
            <person name="Wei J."/>
            <person name="Xu J."/>
            <person name="St-Pierre B."/>
            <person name="Chen S."/>
            <person name="Sun C."/>
        </authorList>
    </citation>
    <scope>NUCLEOTIDE SEQUENCE [LARGE SCALE GENOMIC DNA]</scope>
</reference>
<comment type="caution">
    <text evidence="1">The sequence shown here is derived from an EMBL/GenBank/DDBJ whole genome shotgun (WGS) entry which is preliminary data.</text>
</comment>
<sequence length="580" mass="66093">MHVSTCFTLHYLPTSSFCQFFTIFAFFLRKQTQMSFSLPTTDFFIICFHSTEEAQSSHKSVLFMERQRSFAVKRSRFLVFSLTISSCLIFLTFFFFWVIKAIPSINRQAHIQYKKTPLTSALKPSTTNLLPSSEVNTSSILRDSSVSAEFPRKENGTISKVAADDVKLSYNSNGPPNGGGTSFGPKLSEVVSSGKPEIDSGLAVDSIPEHPQDLRAVPDAFSLRAKLPNGNRIEDQKSKKVCDLTDGKWVFDKTYPLYRNTTCPFIDEGFNCEANGRLDKDYMKWRWQPKHCDIPRFNATKMLELIAGKRVVFAGDSLNRNQWESMLCLLMGAIKDPRKVYETRGRRITKEKGSYSFKFVDYNCTIEYYVSHFLVHESKARIGKKRVQTLRIDTIDKASSKWRGADILVFNTAHWWSHHKTKAGVNYYQEGEQVHPRMDVSVAFRRAMISWGSWIDKYINPKKTKVFFRSYSPSHFSGGQWNTGGHCKEASEPINSTIPIGIGSEKNAIVEEVLRQMKTPVTFLNITGLSSYRMDGHPSIYGRKSSSISLGVEDCSHWCVPGVPDSWNQILYYHLLLHLT</sequence>
<protein>
    <submittedName>
        <fullName evidence="1">Uncharacterized protein</fullName>
    </submittedName>
</protein>